<reference evidence="5 6" key="1">
    <citation type="submission" date="2019-08" db="EMBL/GenBank/DDBJ databases">
        <title>In-depth cultivation of the pig gut microbiome towards novel bacterial diversity and tailored functional studies.</title>
        <authorList>
            <person name="Wylensek D."/>
            <person name="Hitch T.C.A."/>
            <person name="Clavel T."/>
        </authorList>
    </citation>
    <scope>NUCLEOTIDE SEQUENCE [LARGE SCALE GENOMIC DNA]</scope>
    <source>
        <strain evidence="5 6">BSM-380-WT-5A</strain>
    </source>
</reference>
<evidence type="ECO:0000256" key="2">
    <source>
        <dbReference type="SAM" id="SignalP"/>
    </source>
</evidence>
<dbReference type="Proteomes" id="UP000440513">
    <property type="component" value="Unassembled WGS sequence"/>
</dbReference>
<dbReference type="Pfam" id="PF12245">
    <property type="entry name" value="Big_3_2"/>
    <property type="match status" value="1"/>
</dbReference>
<feature type="domain" description="Ig-like" evidence="3">
    <location>
        <begin position="1056"/>
        <end position="1175"/>
    </location>
</feature>
<evidence type="ECO:0000259" key="3">
    <source>
        <dbReference type="Pfam" id="PF12245"/>
    </source>
</evidence>
<dbReference type="RefSeq" id="WP_154431561.1">
    <property type="nucleotide sequence ID" value="NZ_VUMS01000005.1"/>
</dbReference>
<accession>A0A7X2P1L3</accession>
<gene>
    <name evidence="5" type="ORF">FYJ57_03595</name>
</gene>
<dbReference type="InterPro" id="IPR013783">
    <property type="entry name" value="Ig-like_fold"/>
</dbReference>
<evidence type="ECO:0000313" key="6">
    <source>
        <dbReference type="Proteomes" id="UP000440513"/>
    </source>
</evidence>
<dbReference type="InterPro" id="IPR022038">
    <property type="entry name" value="Ig-like_bact"/>
</dbReference>
<evidence type="ECO:0000259" key="4">
    <source>
        <dbReference type="Pfam" id="PF13750"/>
    </source>
</evidence>
<feature type="chain" id="PRO_5039489805" description="Ig-like domain-containing protein" evidence="2">
    <location>
        <begin position="26"/>
        <end position="2129"/>
    </location>
</feature>
<protein>
    <recommendedName>
        <fullName evidence="3 4">Ig-like domain-containing protein</fullName>
    </recommendedName>
</protein>
<comment type="caution">
    <text evidence="5">The sequence shown here is derived from an EMBL/GenBank/DDBJ whole genome shotgun (WGS) entry which is preliminary data.</text>
</comment>
<dbReference type="Pfam" id="PF13750">
    <property type="entry name" value="Big_3_3"/>
    <property type="match status" value="1"/>
</dbReference>
<keyword evidence="6" id="KW-1185">Reference proteome</keyword>
<feature type="region of interest" description="Disordered" evidence="1">
    <location>
        <begin position="43"/>
        <end position="89"/>
    </location>
</feature>
<name>A0A7X2P1L3_9FIRM</name>
<organism evidence="5 6">
    <name type="scientific">Oliverpabstia intestinalis</name>
    <dbReference type="NCBI Taxonomy" id="2606633"/>
    <lineage>
        <taxon>Bacteria</taxon>
        <taxon>Bacillati</taxon>
        <taxon>Bacillota</taxon>
        <taxon>Clostridia</taxon>
        <taxon>Lachnospirales</taxon>
        <taxon>Lachnospiraceae</taxon>
        <taxon>Oliverpabstia</taxon>
    </lineage>
</organism>
<dbReference type="EMBL" id="VUMS01000005">
    <property type="protein sequence ID" value="MST65834.1"/>
    <property type="molecule type" value="Genomic_DNA"/>
</dbReference>
<feature type="signal peptide" evidence="2">
    <location>
        <begin position="1"/>
        <end position="25"/>
    </location>
</feature>
<evidence type="ECO:0000313" key="5">
    <source>
        <dbReference type="EMBL" id="MST65834.1"/>
    </source>
</evidence>
<evidence type="ECO:0000256" key="1">
    <source>
        <dbReference type="SAM" id="MobiDB-lite"/>
    </source>
</evidence>
<dbReference type="Gene3D" id="2.60.40.10">
    <property type="entry name" value="Immunoglobulins"/>
    <property type="match status" value="2"/>
</dbReference>
<feature type="compositionally biased region" description="Low complexity" evidence="1">
    <location>
        <begin position="44"/>
        <end position="62"/>
    </location>
</feature>
<feature type="domain" description="Ig-like" evidence="4">
    <location>
        <begin position="1720"/>
        <end position="1848"/>
    </location>
</feature>
<sequence>MKQKTKRILAFAMAVVFALSTCVTSSPYTVMATEAGETIAPLAEEGSGSGEVTPGTTETGTPGESGEGGTVAPSGEPEGPTAPSAPEVPKPTPKIYLKVVCDAGLIENVRVGQVSLKFAEQEDVMHVNLDEKNIIGDGLTVASCTSDNYNVTYSEKTEIKDADTYREIHITGLTPKTEITGADFITTLTTVPYGLTGVWANVSTNWTITAGETASVDGNGQVYVENGSQSITLQASIAGKSVASKTITVTKVKPELAINCSSNAPWDKSVDVSGKLTVNGKGLANETIHCWVGDTKVDVQTDENGNYKGTIELKKFFDKLMTVKAEFDETARCQRTDVTFSKGYQPGKVDGKIFLTEDHDEKNPLQITYGTQSVVEKITKLTTNKDKDLGNEDQEIKLLSARSSNDAVAAVSVNKDTREITITPVNASDESVTITIKAETANYKFEKKLFVKVNPYKLKLEESVSVAGTDKTEYNNTKIYDATDRVDVQATLTGDDTLTDAAKTIVEEKFKNIVFKGYQSGIVNVDGNEKEQKFTFAPKDFSLTQYANSKDITDNFVIKDQKTEAKVTIQKRTLNLTVADSTRPYRSLGYTTALDQLVSVNSPSGDTGFAGKDAIKKLKGFTYPTVVDTTATGLTPENVKKNDTATCSEHTNALELDKKSGDPTSNYKFDFNSYKHGNLKVTEENITDATDYVTINNNASTHAYENEDHVRYYGKDAVIKFALEGGYNKIYLKNGTDLTTEGLKEAEAYVAGTNVEEGIYLAKEDNDGKVLNRTKEFKIDFKYDPDAPQCSEIKFGEENKVVTDLATTITFGIYKNKNIEAKVVLSDELSGIKGWSYFVANTDKDSSFEGLLTPDDYAEKLVNEHFVAGKDDCTVPVGKLKDGQTLESNNYIVFVKVMDNVGNTKIYGSNGIVLENFHDITVEYNEKPASTTTQQGTVDSRTYYSGDAELNLTAKENASESKFYSGLEKMQYTISRHWGDGKKVTEEEVTETNEYGFPKDVTLKELQKYCTIEKLLELKNDPEKSQVITVSATANDNAGNAMETRSDYTLVLDSIAPTVDSSYAQANNNGAFLNAKYANSDVTYSVNVTERFLNVLKVTLNGTEYTLEELNSQKDALGIKEISMDPVNNFADTTDSTVYKFTIVFHKDGEYTVQTKVADAAGNTGEDKEFSFVIDTVRPEMQVTYTAYRPNGTSFVLDPSRGRAYANEEVAYVAVTAVITERNFDAKDAKVAYTAVNSKGKAVKVADYDAAIREEWTNKGNVSTEDNRFVYELSLPTISVDANYDFAYDYTDLAGNPINETIKQAVTLDRAKPEGTVTVEDLVNGSASETWNKFLSAITFGHFGKNSVRASMTSDDETAGVAATQYLTSAKALTRSELEARTGWTGYSSKISLAASQNLVVYEKITDKAGNIQYISTDGIIVDNVAPVPVVKITPTNPGWGKGVYSAADNPGFDISVTDPVVNDAYAGLKTISYTITNGTTGYVESGTLANLERTSHLQSWTGHVTINPDNFYSNDVRVKVTADDWSTNDAASEEISIKVDNKAPIVTFSFDQSDVHNGKYYNNDKTLTITVDERNFDESYQPQVTSTAGGGYSVSGWSHNGEIHTATVTFSGDSDYTVTYDCFDLAGNKSNTEKLDEFTVDKTKPVIQVSYDNNSALNNNYYKEARTATITITEHNFNPGEVTVTTTAQLDGAAASAPGVSGWSGSGDTHVATVSYSADADYTFTISATDLASNVSDPYATESFTVDQTKPTVEITNIEDRSANNGEVAPVITLNDINFDSGKTVVHLTGANKGEVDTTGMYTSVASNKGQTLTFYNFKENMDDIYTLTAETTDKAGNQYSTSKIFSVNRDGSTYLYDDYTEELIKNGYTNDPKNLVVSEINVDTLTFQELTVSENGTQKTLEQNKDFEVSESGSDVSWKEYKYTINASNFENEGDYNVSIYSEDRATNVTTNTAKSKDILFAVDKTSPVISLANIEDGGRYKVESQKFTANVDDNMALDKVEYYVDDELKQTFDADEVSANSGSLELSVDSSNTFRNVSVKAYDKANNEATTASVDVLVSANTWVQFYNNKPAFYGTIGGGVAAVAAAIAAGVHFSGAAAGTAAAAGKTAAGAGIFLAGKKRKKDEK</sequence>
<keyword evidence="2" id="KW-0732">Signal</keyword>
<proteinExistence type="predicted"/>